<keyword evidence="3" id="KW-0862">Zinc</keyword>
<evidence type="ECO:0000256" key="2">
    <source>
        <dbReference type="ARBA" id="ARBA00022723"/>
    </source>
</evidence>
<keyword evidence="2" id="KW-0479">Metal-binding</keyword>
<keyword evidence="8" id="KW-1185">Reference proteome</keyword>
<gene>
    <name evidence="7" type="ORF">FVE85_1959</name>
</gene>
<dbReference type="Proteomes" id="UP000324585">
    <property type="component" value="Unassembled WGS sequence"/>
</dbReference>
<accession>A0A5J4YYK9</accession>
<sequence length="374" mass="40220">MRAGVWVGTGCGIALGAALQWAWNAWCECARARQRDARRVLDDDASAARVLVGAIELGGTTSTAALAWYKSPTDIIQTITVPTTEPRDTMRQLTDFLRAQELAIGTPCSAIGIGSFGPIDINEESPAYGKIMRSPKQKWEGYNLVGAVRELFPLARILLDTDVNAPALAELAYGKHCGSTGQGLKFTRATSAAYITVGTGVGVGVVVDGVPVHGLMHPEGGHMTASRLDGDDFVPSCCFHGDRVEIESMVNAAAIARRAGVETTQLAELPDTHPVWDTVAFYLAQLCVSITYLVSPHVIVISGGVLKRKVLFALIRKHFEQLNAGYCSVDKVMHKLDQFIVPPSYGYEIGIIGALHLGVMAHRRALALNVQELQ</sequence>
<protein>
    <recommendedName>
        <fullName evidence="5">fructokinase</fullName>
        <ecNumber evidence="5">2.7.1.4</ecNumber>
    </recommendedName>
</protein>
<dbReference type="OMA" id="AWQNFNF"/>
<dbReference type="Gene3D" id="3.30.420.40">
    <property type="match status" value="2"/>
</dbReference>
<dbReference type="EMBL" id="VRMN01000003">
    <property type="protein sequence ID" value="KAA8495804.1"/>
    <property type="molecule type" value="Genomic_DNA"/>
</dbReference>
<keyword evidence="7" id="KW-0418">Kinase</keyword>
<dbReference type="EC" id="2.7.1.4" evidence="5"/>
<dbReference type="InterPro" id="IPR000600">
    <property type="entry name" value="ROK"/>
</dbReference>
<dbReference type="PROSITE" id="PS01125">
    <property type="entry name" value="ROK"/>
    <property type="match status" value="1"/>
</dbReference>
<evidence type="ECO:0000313" key="7">
    <source>
        <dbReference type="EMBL" id="KAA8495804.1"/>
    </source>
</evidence>
<dbReference type="CDD" id="cd24067">
    <property type="entry name" value="ASKHA_NBD_ROK_BsFRK-like"/>
    <property type="match status" value="1"/>
</dbReference>
<organism evidence="7 8">
    <name type="scientific">Porphyridium purpureum</name>
    <name type="common">Red alga</name>
    <name type="synonym">Porphyridium cruentum</name>
    <dbReference type="NCBI Taxonomy" id="35688"/>
    <lineage>
        <taxon>Eukaryota</taxon>
        <taxon>Rhodophyta</taxon>
        <taxon>Bangiophyceae</taxon>
        <taxon>Porphyridiales</taxon>
        <taxon>Porphyridiaceae</taxon>
        <taxon>Porphyridium</taxon>
    </lineage>
</organism>
<evidence type="ECO:0000256" key="6">
    <source>
        <dbReference type="ARBA" id="ARBA00048451"/>
    </source>
</evidence>
<keyword evidence="7" id="KW-0808">Transferase</keyword>
<dbReference type="SUPFAM" id="SSF53067">
    <property type="entry name" value="Actin-like ATPase domain"/>
    <property type="match status" value="1"/>
</dbReference>
<name>A0A5J4YYK9_PORPP</name>
<comment type="catalytic activity">
    <reaction evidence="6">
        <text>D-fructose + ATP = D-fructose 6-phosphate + ADP + H(+)</text>
        <dbReference type="Rhea" id="RHEA:16125"/>
        <dbReference type="ChEBI" id="CHEBI:15378"/>
        <dbReference type="ChEBI" id="CHEBI:30616"/>
        <dbReference type="ChEBI" id="CHEBI:37721"/>
        <dbReference type="ChEBI" id="CHEBI:61527"/>
        <dbReference type="ChEBI" id="CHEBI:456216"/>
        <dbReference type="EC" id="2.7.1.4"/>
    </reaction>
</comment>
<keyword evidence="4" id="KW-0460">Magnesium</keyword>
<evidence type="ECO:0000313" key="8">
    <source>
        <dbReference type="Proteomes" id="UP000324585"/>
    </source>
</evidence>
<comment type="caution">
    <text evidence="7">The sequence shown here is derived from an EMBL/GenBank/DDBJ whole genome shotgun (WGS) entry which is preliminary data.</text>
</comment>
<dbReference type="GO" id="GO:0008865">
    <property type="term" value="F:fructokinase activity"/>
    <property type="evidence" value="ECO:0007669"/>
    <property type="project" value="UniProtKB-EC"/>
</dbReference>
<dbReference type="InterPro" id="IPR043129">
    <property type="entry name" value="ATPase_NBD"/>
</dbReference>
<reference evidence="8" key="1">
    <citation type="journal article" date="2019" name="Nat. Commun.">
        <title>Expansion of phycobilisome linker gene families in mesophilic red algae.</title>
        <authorList>
            <person name="Lee J."/>
            <person name="Kim D."/>
            <person name="Bhattacharya D."/>
            <person name="Yoon H.S."/>
        </authorList>
    </citation>
    <scope>NUCLEOTIDE SEQUENCE [LARGE SCALE GENOMIC DNA]</scope>
    <source>
        <strain evidence="8">CCMP 1328</strain>
    </source>
</reference>
<dbReference type="InterPro" id="IPR049874">
    <property type="entry name" value="ROK_cs"/>
</dbReference>
<evidence type="ECO:0000256" key="1">
    <source>
        <dbReference type="ARBA" id="ARBA00001946"/>
    </source>
</evidence>
<dbReference type="PANTHER" id="PTHR42742">
    <property type="entry name" value="TRANSCRIPTIONAL REPRESSOR MPRA"/>
    <property type="match status" value="1"/>
</dbReference>
<evidence type="ECO:0000256" key="4">
    <source>
        <dbReference type="ARBA" id="ARBA00022842"/>
    </source>
</evidence>
<evidence type="ECO:0000256" key="5">
    <source>
        <dbReference type="ARBA" id="ARBA00038887"/>
    </source>
</evidence>
<proteinExistence type="predicted"/>
<dbReference type="Pfam" id="PF00480">
    <property type="entry name" value="ROK"/>
    <property type="match status" value="1"/>
</dbReference>
<comment type="cofactor">
    <cofactor evidence="1">
        <name>Mg(2+)</name>
        <dbReference type="ChEBI" id="CHEBI:18420"/>
    </cofactor>
</comment>
<dbReference type="GO" id="GO:0046872">
    <property type="term" value="F:metal ion binding"/>
    <property type="evidence" value="ECO:0007669"/>
    <property type="project" value="UniProtKB-KW"/>
</dbReference>
<dbReference type="PANTHER" id="PTHR42742:SF3">
    <property type="entry name" value="FRUCTOKINASE"/>
    <property type="match status" value="1"/>
</dbReference>
<evidence type="ECO:0000256" key="3">
    <source>
        <dbReference type="ARBA" id="ARBA00022833"/>
    </source>
</evidence>
<dbReference type="AlphaFoldDB" id="A0A5J4YYK9"/>
<dbReference type="OrthoDB" id="10260668at2759"/>
<dbReference type="InterPro" id="IPR051804">
    <property type="entry name" value="Carb_Metab_Reg_Kinase/Isom"/>
</dbReference>